<evidence type="ECO:0000256" key="1">
    <source>
        <dbReference type="SAM" id="Phobius"/>
    </source>
</evidence>
<evidence type="ECO:0000313" key="3">
    <source>
        <dbReference type="EMBL" id="QRZ13752.1"/>
    </source>
</evidence>
<dbReference type="InterPro" id="IPR002823">
    <property type="entry name" value="DUF112_TM"/>
</dbReference>
<dbReference type="PANTHER" id="PTHR35342">
    <property type="entry name" value="TRICARBOXYLIC TRANSPORT PROTEIN"/>
    <property type="match status" value="1"/>
</dbReference>
<dbReference type="PANTHER" id="PTHR35342:SF5">
    <property type="entry name" value="TRICARBOXYLIC TRANSPORT PROTEIN"/>
    <property type="match status" value="1"/>
</dbReference>
<reference evidence="3 4" key="1">
    <citation type="submission" date="2021-02" db="EMBL/GenBank/DDBJ databases">
        <title>Paracoccus methylovroum sp.nov., a new methanol and methylamine utilizing methylotrophic denitrifer.</title>
        <authorList>
            <person name="Timsy T."/>
            <person name="Behrendt U."/>
            <person name="Ulrich A."/>
            <person name="Spanner T."/>
            <person name="Foesel B.U."/>
            <person name="Horn M.A."/>
            <person name="Kolb S."/>
        </authorList>
    </citation>
    <scope>NUCLEOTIDE SEQUENCE [LARGE SCALE GENOMIC DNA]</scope>
    <source>
        <strain evidence="3 4">H4-D09</strain>
    </source>
</reference>
<dbReference type="EMBL" id="CP070368">
    <property type="protein sequence ID" value="QRZ13752.1"/>
    <property type="molecule type" value="Genomic_DNA"/>
</dbReference>
<feature type="transmembrane region" description="Helical" evidence="1">
    <location>
        <begin position="200"/>
        <end position="220"/>
    </location>
</feature>
<keyword evidence="1" id="KW-0472">Membrane</keyword>
<keyword evidence="1" id="KW-1133">Transmembrane helix</keyword>
<dbReference type="RefSeq" id="WP_205294735.1">
    <property type="nucleotide sequence ID" value="NZ_CP070368.1"/>
</dbReference>
<sequence>MELLSNLALGFSVASSLANLAFCLIGVLLGTLIGVLPGIGATATIAMLLPITFQLEPVSSLIMLAGIYYGAQYGGSTTAILINMPGESSSAVTAIDGYQMAKRGRAGTALATAALGSFFAGSVATFLVAIFAPPLTTIALKFGAAEYFSLMVMGLVMSVALAHGSVLKALAMVVLGLLLGMVGTDVYTGAPRFTMGMNQFADGLNFVAVAVGVFGIAEILRNLEDEHDRQVMTKNITRLFPNREEFRQMVGPVLRGTGIGSVLGILPGGGAILASFASYTIEKKVSKNPGEFGKGALAGVAGPESANNAGAQTSFIPLLTLGIPANPVMALMIGAMIIQGIVPGPNVVSEQPELFWGIIASMWIGNLMLVVLNLPLIGLWVKLLTVPYFVLFPIIMAMCSIGVYSVNSNPYDLFAVAFFGLLGYILSKLRCEPAPLLLGFVLGPLLEENLRRAMILSKGDPTTFVTRPISATLLLLSLAILVLVFLPQIRKRREEVFTESDG</sequence>
<feature type="transmembrane region" description="Helical" evidence="1">
    <location>
        <begin position="144"/>
        <end position="162"/>
    </location>
</feature>
<keyword evidence="1" id="KW-0812">Transmembrane</keyword>
<feature type="transmembrane region" description="Helical" evidence="1">
    <location>
        <begin position="169"/>
        <end position="188"/>
    </location>
</feature>
<feature type="transmembrane region" description="Helical" evidence="1">
    <location>
        <begin position="253"/>
        <end position="279"/>
    </location>
</feature>
<organism evidence="3 4">
    <name type="scientific">Paracoccus methylovorus</name>
    <dbReference type="NCBI Taxonomy" id="2812658"/>
    <lineage>
        <taxon>Bacteria</taxon>
        <taxon>Pseudomonadati</taxon>
        <taxon>Pseudomonadota</taxon>
        <taxon>Alphaproteobacteria</taxon>
        <taxon>Rhodobacterales</taxon>
        <taxon>Paracoccaceae</taxon>
        <taxon>Paracoccus</taxon>
    </lineage>
</organism>
<feature type="transmembrane region" description="Helical" evidence="1">
    <location>
        <begin position="464"/>
        <end position="486"/>
    </location>
</feature>
<proteinExistence type="predicted"/>
<evidence type="ECO:0000259" key="2">
    <source>
        <dbReference type="Pfam" id="PF01970"/>
    </source>
</evidence>
<feature type="transmembrane region" description="Helical" evidence="1">
    <location>
        <begin position="315"/>
        <end position="342"/>
    </location>
</feature>
<feature type="transmembrane region" description="Helical" evidence="1">
    <location>
        <begin position="33"/>
        <end position="53"/>
    </location>
</feature>
<protein>
    <submittedName>
        <fullName evidence="3">Tripartite tricarboxylate transporter permease</fullName>
    </submittedName>
</protein>
<name>A0ABX7JM69_9RHOB</name>
<dbReference type="Proteomes" id="UP000663629">
    <property type="component" value="Chromosome 1"/>
</dbReference>
<accession>A0ABX7JM69</accession>
<feature type="transmembrane region" description="Helical" evidence="1">
    <location>
        <begin position="354"/>
        <end position="380"/>
    </location>
</feature>
<keyword evidence="4" id="KW-1185">Reference proteome</keyword>
<gene>
    <name evidence="3" type="ORF">JWJ88_03555</name>
</gene>
<feature type="transmembrane region" description="Helical" evidence="1">
    <location>
        <begin position="109"/>
        <end position="132"/>
    </location>
</feature>
<feature type="transmembrane region" description="Helical" evidence="1">
    <location>
        <begin position="386"/>
        <end position="404"/>
    </location>
</feature>
<dbReference type="Pfam" id="PF01970">
    <property type="entry name" value="TctA"/>
    <property type="match status" value="1"/>
</dbReference>
<evidence type="ECO:0000313" key="4">
    <source>
        <dbReference type="Proteomes" id="UP000663629"/>
    </source>
</evidence>
<feature type="domain" description="DUF112" evidence="2">
    <location>
        <begin position="20"/>
        <end position="438"/>
    </location>
</feature>